<keyword evidence="3 4" id="KW-0238">DNA-binding</keyword>
<dbReference type="InterPro" id="IPR011010">
    <property type="entry name" value="DNA_brk_join_enz"/>
</dbReference>
<evidence type="ECO:0000256" key="2">
    <source>
        <dbReference type="ARBA" id="ARBA00022908"/>
    </source>
</evidence>
<name>A0A1D2QP54_9GAMM</name>
<dbReference type="AlphaFoldDB" id="A0A1D2QP54"/>
<evidence type="ECO:0000256" key="4">
    <source>
        <dbReference type="PROSITE-ProRule" id="PRU01248"/>
    </source>
</evidence>
<dbReference type="EMBL" id="MDLC01000031">
    <property type="protein sequence ID" value="ODS23366.1"/>
    <property type="molecule type" value="Genomic_DNA"/>
</dbReference>
<feature type="domain" description="Core-binding (CB)" evidence="5">
    <location>
        <begin position="49"/>
        <end position="130"/>
    </location>
</feature>
<organism evidence="6 7">
    <name type="scientific">Candidatus Endobugula sertula</name>
    <name type="common">Bugula neritina bacterial symbiont</name>
    <dbReference type="NCBI Taxonomy" id="62101"/>
    <lineage>
        <taxon>Bacteria</taxon>
        <taxon>Pseudomonadati</taxon>
        <taxon>Pseudomonadota</taxon>
        <taxon>Gammaproteobacteria</taxon>
        <taxon>Cellvibrionales</taxon>
        <taxon>Cellvibrionaceae</taxon>
        <taxon>Candidatus Endobugula</taxon>
    </lineage>
</organism>
<gene>
    <name evidence="6" type="ORF">AB835_09440</name>
</gene>
<dbReference type="InterPro" id="IPR050808">
    <property type="entry name" value="Phage_Integrase"/>
</dbReference>
<dbReference type="InterPro" id="IPR038488">
    <property type="entry name" value="Integrase_DNA-bd_sf"/>
</dbReference>
<comment type="similarity">
    <text evidence="1">Belongs to the 'phage' integrase family.</text>
</comment>
<evidence type="ECO:0000313" key="7">
    <source>
        <dbReference type="Proteomes" id="UP000242502"/>
    </source>
</evidence>
<dbReference type="PANTHER" id="PTHR30629">
    <property type="entry name" value="PROPHAGE INTEGRASE"/>
    <property type="match status" value="1"/>
</dbReference>
<dbReference type="Proteomes" id="UP000242502">
    <property type="component" value="Unassembled WGS sequence"/>
</dbReference>
<evidence type="ECO:0000256" key="3">
    <source>
        <dbReference type="ARBA" id="ARBA00023125"/>
    </source>
</evidence>
<keyword evidence="2" id="KW-0229">DNA integration</keyword>
<dbReference type="GO" id="GO:0003677">
    <property type="term" value="F:DNA binding"/>
    <property type="evidence" value="ECO:0007669"/>
    <property type="project" value="UniProtKB-UniRule"/>
</dbReference>
<dbReference type="PROSITE" id="PS51900">
    <property type="entry name" value="CB"/>
    <property type="match status" value="1"/>
</dbReference>
<dbReference type="InterPro" id="IPR010998">
    <property type="entry name" value="Integrase_recombinase_N"/>
</dbReference>
<dbReference type="GO" id="GO:0015074">
    <property type="term" value="P:DNA integration"/>
    <property type="evidence" value="ECO:0007669"/>
    <property type="project" value="UniProtKB-KW"/>
</dbReference>
<dbReference type="InterPro" id="IPR044068">
    <property type="entry name" value="CB"/>
</dbReference>
<accession>A0A1D2QP54</accession>
<dbReference type="Gene3D" id="1.10.150.130">
    <property type="match status" value="1"/>
</dbReference>
<dbReference type="InterPro" id="IPR053876">
    <property type="entry name" value="Phage_int_M"/>
</dbReference>
<dbReference type="Pfam" id="PF22022">
    <property type="entry name" value="Phage_int_M"/>
    <property type="match status" value="1"/>
</dbReference>
<proteinExistence type="inferred from homology"/>
<dbReference type="STRING" id="62101.AB835_09440"/>
<dbReference type="PANTHER" id="PTHR30629:SF2">
    <property type="entry name" value="PROPHAGE INTEGRASE INTS-RELATED"/>
    <property type="match status" value="1"/>
</dbReference>
<reference evidence="6 7" key="1">
    <citation type="journal article" date="2016" name="Appl. Environ. Microbiol.">
        <title>Lack of Overt Genome Reduction in the Bryostatin-Producing Bryozoan Symbiont "Candidatus Endobugula sertula".</title>
        <authorList>
            <person name="Miller I.J."/>
            <person name="Vanee N."/>
            <person name="Fong S.S."/>
            <person name="Lim-Fong G.E."/>
            <person name="Kwan J.C."/>
        </authorList>
    </citation>
    <scope>NUCLEOTIDE SEQUENCE [LARGE SCALE GENOMIC DNA]</scope>
    <source>
        <strain evidence="6">AB1-4</strain>
    </source>
</reference>
<sequence length="167" mass="18848">MMILSVFPELSLSEARIKHAEARNLLDEDTDPADVKRARKIARNLSTVDTFKALAIEWYEKEKKHWSTTHSDRVNRLLNKDLFCLIGELPVVDIRSPEVLAYLRRIEKRGAIETAHRAKQVAGQVFRYAIATGKAENDPTIALKDALMTPKKSHFAAITDPKEVGSP</sequence>
<evidence type="ECO:0000256" key="1">
    <source>
        <dbReference type="ARBA" id="ARBA00008857"/>
    </source>
</evidence>
<protein>
    <recommendedName>
        <fullName evidence="5">Core-binding (CB) domain-containing protein</fullName>
    </recommendedName>
</protein>
<dbReference type="Gene3D" id="3.30.160.390">
    <property type="entry name" value="Integrase, DNA-binding domain"/>
    <property type="match status" value="1"/>
</dbReference>
<comment type="caution">
    <text evidence="6">The sequence shown here is derived from an EMBL/GenBank/DDBJ whole genome shotgun (WGS) entry which is preliminary data.</text>
</comment>
<evidence type="ECO:0000313" key="6">
    <source>
        <dbReference type="EMBL" id="ODS23366.1"/>
    </source>
</evidence>
<evidence type="ECO:0000259" key="5">
    <source>
        <dbReference type="PROSITE" id="PS51900"/>
    </source>
</evidence>
<dbReference type="SUPFAM" id="SSF56349">
    <property type="entry name" value="DNA breaking-rejoining enzymes"/>
    <property type="match status" value="1"/>
</dbReference>